<name>A0AAW2ADU9_CULAL</name>
<evidence type="ECO:0000313" key="2">
    <source>
        <dbReference type="Proteomes" id="UP001479290"/>
    </source>
</evidence>
<dbReference type="Proteomes" id="UP001479290">
    <property type="component" value="Unassembled WGS sequence"/>
</dbReference>
<proteinExistence type="predicted"/>
<gene>
    <name evidence="1" type="ORF">ABG768_024938</name>
</gene>
<evidence type="ECO:0000313" key="1">
    <source>
        <dbReference type="EMBL" id="KAK9971580.1"/>
    </source>
</evidence>
<dbReference type="EMBL" id="JAWDJR010000007">
    <property type="protein sequence ID" value="KAK9971580.1"/>
    <property type="molecule type" value="Genomic_DNA"/>
</dbReference>
<dbReference type="AlphaFoldDB" id="A0AAW2ADU9"/>
<sequence>MTFEKDFCPSSKGLEVVRASKGNWIFWIDTSIHNFTSRRGGVCISKPLKITGNPSNQTPHTQAHHPFEGYSEFRCHTEARNSICQHASPGNTMLSL</sequence>
<comment type="caution">
    <text evidence="1">The sequence shown here is derived from an EMBL/GenBank/DDBJ whole genome shotgun (WGS) entry which is preliminary data.</text>
</comment>
<organism evidence="1 2">
    <name type="scientific">Culter alburnus</name>
    <name type="common">Topmouth culter</name>
    <dbReference type="NCBI Taxonomy" id="194366"/>
    <lineage>
        <taxon>Eukaryota</taxon>
        <taxon>Metazoa</taxon>
        <taxon>Chordata</taxon>
        <taxon>Craniata</taxon>
        <taxon>Vertebrata</taxon>
        <taxon>Euteleostomi</taxon>
        <taxon>Actinopterygii</taxon>
        <taxon>Neopterygii</taxon>
        <taxon>Teleostei</taxon>
        <taxon>Ostariophysi</taxon>
        <taxon>Cypriniformes</taxon>
        <taxon>Xenocyprididae</taxon>
        <taxon>Xenocypridinae</taxon>
        <taxon>Culter</taxon>
    </lineage>
</organism>
<keyword evidence="2" id="KW-1185">Reference proteome</keyword>
<protein>
    <submittedName>
        <fullName evidence="1">Uncharacterized protein</fullName>
    </submittedName>
</protein>
<reference evidence="1 2" key="1">
    <citation type="submission" date="2024-05" db="EMBL/GenBank/DDBJ databases">
        <title>A high-quality chromosomal-level genome assembly of Topmouth culter (Culter alburnus).</title>
        <authorList>
            <person name="Zhao H."/>
        </authorList>
    </citation>
    <scope>NUCLEOTIDE SEQUENCE [LARGE SCALE GENOMIC DNA]</scope>
    <source>
        <strain evidence="1">CATC2023</strain>
        <tissue evidence="1">Muscle</tissue>
    </source>
</reference>
<accession>A0AAW2ADU9</accession>